<feature type="region of interest" description="Disordered" evidence="2">
    <location>
        <begin position="312"/>
        <end position="356"/>
    </location>
</feature>
<accession>A0A934VG87</accession>
<dbReference type="SUPFAM" id="SSF46785">
    <property type="entry name" value="Winged helix' DNA-binding domain"/>
    <property type="match status" value="1"/>
</dbReference>
<dbReference type="Pfam" id="PF02481">
    <property type="entry name" value="DNA_processg_A"/>
    <property type="match status" value="1"/>
</dbReference>
<proteinExistence type="inferred from homology"/>
<dbReference type="InterPro" id="IPR036390">
    <property type="entry name" value="WH_DNA-bd_sf"/>
</dbReference>
<evidence type="ECO:0000256" key="2">
    <source>
        <dbReference type="SAM" id="MobiDB-lite"/>
    </source>
</evidence>
<dbReference type="PANTHER" id="PTHR43022">
    <property type="entry name" value="PROTEIN SMF"/>
    <property type="match status" value="1"/>
</dbReference>
<dbReference type="InterPro" id="IPR036388">
    <property type="entry name" value="WH-like_DNA-bd_sf"/>
</dbReference>
<evidence type="ECO:0000256" key="1">
    <source>
        <dbReference type="ARBA" id="ARBA00006525"/>
    </source>
</evidence>
<dbReference type="InterPro" id="IPR003488">
    <property type="entry name" value="DprA"/>
</dbReference>
<reference evidence="4" key="1">
    <citation type="submission" date="2021-01" db="EMBL/GenBank/DDBJ databases">
        <title>Modified the classification status of verrucomicrobia.</title>
        <authorList>
            <person name="Feng X."/>
        </authorList>
    </citation>
    <scope>NUCLEOTIDE SEQUENCE</scope>
    <source>
        <strain evidence="4">KCTC 22201</strain>
    </source>
</reference>
<dbReference type="PANTHER" id="PTHR43022:SF1">
    <property type="entry name" value="PROTEIN SMF"/>
    <property type="match status" value="1"/>
</dbReference>
<dbReference type="Proteomes" id="UP000658278">
    <property type="component" value="Unassembled WGS sequence"/>
</dbReference>
<comment type="caution">
    <text evidence="4">The sequence shown here is derived from an EMBL/GenBank/DDBJ whole genome shotgun (WGS) entry which is preliminary data.</text>
</comment>
<evidence type="ECO:0000313" key="5">
    <source>
        <dbReference type="Proteomes" id="UP000658278"/>
    </source>
</evidence>
<evidence type="ECO:0000259" key="3">
    <source>
        <dbReference type="Pfam" id="PF02481"/>
    </source>
</evidence>
<dbReference type="InterPro" id="IPR057666">
    <property type="entry name" value="DrpA_SLOG"/>
</dbReference>
<dbReference type="SUPFAM" id="SSF102405">
    <property type="entry name" value="MCP/YpsA-like"/>
    <property type="match status" value="1"/>
</dbReference>
<name>A0A934VG87_9BACT</name>
<organism evidence="4 5">
    <name type="scientific">Haloferula rosea</name>
    <dbReference type="NCBI Taxonomy" id="490093"/>
    <lineage>
        <taxon>Bacteria</taxon>
        <taxon>Pseudomonadati</taxon>
        <taxon>Verrucomicrobiota</taxon>
        <taxon>Verrucomicrobiia</taxon>
        <taxon>Verrucomicrobiales</taxon>
        <taxon>Verrucomicrobiaceae</taxon>
        <taxon>Haloferula</taxon>
    </lineage>
</organism>
<protein>
    <submittedName>
        <fullName evidence="4">DNA-protecting protein DprA</fullName>
    </submittedName>
</protein>
<dbReference type="RefSeq" id="WP_200278808.1">
    <property type="nucleotide sequence ID" value="NZ_JAENII010000006.1"/>
</dbReference>
<dbReference type="AlphaFoldDB" id="A0A934VG87"/>
<feature type="domain" description="Smf/DprA SLOG" evidence="3">
    <location>
        <begin position="96"/>
        <end position="293"/>
    </location>
</feature>
<sequence>MEISPNTQAILLLTAPLIAGKKAEPAPLLTLKDYNCFARCLRDAGKEPADLLGADVGELLDSCGARYGRERLEALLARGFLLGQAADRWRSRGIWVISRADACYPRRLKARLREAAPPILYGCGEPGLLDAGGLAVVGSRHVDDELVRYTTQLGAVAAEAGVAIVSGAARGIDSSAMAGALDAGGRVIGVMADSLQRAALAKGNRDAFRDGRLVVVSAYDPAAGFNVGHAMQRNKAIYALSDAGLVVTSDFKKGGTWAGAIEQLGKLKLVPVFVRNGSAAGKGNQALLQQGGEAWPEPATGEELTEAICRAKEDRAKEPKQESLGLPLREEEGNYAAESPSDVEEPEARRSRRSPSEQLMSAVTAIMLEILYEPMSDKQIAELLNVSKAQVQTWLKVLMEQGKLEKLTKPVRYQVVNAEGKLL</sequence>
<evidence type="ECO:0000313" key="4">
    <source>
        <dbReference type="EMBL" id="MBK1827360.1"/>
    </source>
</evidence>
<keyword evidence="5" id="KW-1185">Reference proteome</keyword>
<dbReference type="GO" id="GO:0009294">
    <property type="term" value="P:DNA-mediated transformation"/>
    <property type="evidence" value="ECO:0007669"/>
    <property type="project" value="InterPro"/>
</dbReference>
<dbReference type="Gene3D" id="3.40.50.450">
    <property type="match status" value="1"/>
</dbReference>
<feature type="compositionally biased region" description="Basic and acidic residues" evidence="2">
    <location>
        <begin position="312"/>
        <end position="321"/>
    </location>
</feature>
<dbReference type="Gene3D" id="1.10.10.10">
    <property type="entry name" value="Winged helix-like DNA-binding domain superfamily/Winged helix DNA-binding domain"/>
    <property type="match status" value="1"/>
</dbReference>
<dbReference type="EMBL" id="JAENII010000006">
    <property type="protein sequence ID" value="MBK1827360.1"/>
    <property type="molecule type" value="Genomic_DNA"/>
</dbReference>
<gene>
    <name evidence="4" type="ORF">JIN81_10025</name>
</gene>
<comment type="similarity">
    <text evidence="1">Belongs to the DprA/Smf family.</text>
</comment>